<proteinExistence type="predicted"/>
<evidence type="ECO:0000313" key="2">
    <source>
        <dbReference type="EMBL" id="KAF0251288.1"/>
    </source>
</evidence>
<keyword evidence="1" id="KW-0175">Coiled coil</keyword>
<gene>
    <name evidence="2" type="ORF">GN299_29390</name>
</gene>
<dbReference type="RefSeq" id="WP_156859809.1">
    <property type="nucleotide sequence ID" value="NZ_WOWR01000064.1"/>
</dbReference>
<dbReference type="Proteomes" id="UP000442695">
    <property type="component" value="Unassembled WGS sequence"/>
</dbReference>
<protein>
    <submittedName>
        <fullName evidence="2">Uncharacterized protein</fullName>
    </submittedName>
</protein>
<reference evidence="2 3" key="1">
    <citation type="submission" date="2019-12" db="EMBL/GenBank/DDBJ databases">
        <authorList>
            <person name="Woiski C."/>
        </authorList>
    </citation>
    <scope>NUCLEOTIDE SEQUENCE [LARGE SCALE GENOMIC DNA]</scope>
    <source>
        <strain evidence="2 3">BOE100</strain>
    </source>
</reference>
<evidence type="ECO:0000313" key="3">
    <source>
        <dbReference type="Proteomes" id="UP000442695"/>
    </source>
</evidence>
<comment type="caution">
    <text evidence="2">The sequence shown here is derived from an EMBL/GenBank/DDBJ whole genome shotgun (WGS) entry which is preliminary data.</text>
</comment>
<dbReference type="EMBL" id="WOWR01000064">
    <property type="protein sequence ID" value="KAF0251288.1"/>
    <property type="molecule type" value="Genomic_DNA"/>
</dbReference>
<organism evidence="2 3">
    <name type="scientific">Pseudomonas putida</name>
    <name type="common">Arthrobacter siderocapsulatus</name>
    <dbReference type="NCBI Taxonomy" id="303"/>
    <lineage>
        <taxon>Bacteria</taxon>
        <taxon>Pseudomonadati</taxon>
        <taxon>Pseudomonadota</taxon>
        <taxon>Gammaproteobacteria</taxon>
        <taxon>Pseudomonadales</taxon>
        <taxon>Pseudomonadaceae</taxon>
        <taxon>Pseudomonas</taxon>
    </lineage>
</organism>
<evidence type="ECO:0000256" key="1">
    <source>
        <dbReference type="SAM" id="Coils"/>
    </source>
</evidence>
<accession>A0A7V8EAK7</accession>
<feature type="coiled-coil region" evidence="1">
    <location>
        <begin position="143"/>
        <end position="170"/>
    </location>
</feature>
<name>A0A7V8EAK7_PSEPU</name>
<sequence length="178" mass="19264">MGWKLLRDAFSINHIVCVTDKGICIGSGYIHDLATINPTTGAMVASEASPGFIARTYPALANATPAELVALIEAEDSFDASIPVYTYGNGTIIEKQCEQAGYPNVTHDGHLMYENTFSTDKNQVIGWAKRNAGIQVEHRQQYLAFAQQQLADAEKDLAKAQENARKLDADHPGIPASA</sequence>
<dbReference type="AlphaFoldDB" id="A0A7V8EAK7"/>